<comment type="caution">
    <text evidence="4">The sequence shown here is derived from an EMBL/GenBank/DDBJ whole genome shotgun (WGS) entry which is preliminary data.</text>
</comment>
<dbReference type="EMBL" id="JACCEW010000004">
    <property type="protein sequence ID" value="NYT37950.1"/>
    <property type="molecule type" value="Genomic_DNA"/>
</dbReference>
<evidence type="ECO:0000259" key="2">
    <source>
        <dbReference type="Pfam" id="PF00465"/>
    </source>
</evidence>
<dbReference type="PANTHER" id="PTHR11496:SF83">
    <property type="entry name" value="HYDROXYACID-OXOACID TRANSHYDROGENASE, MITOCHONDRIAL"/>
    <property type="match status" value="1"/>
</dbReference>
<dbReference type="InterPro" id="IPR056798">
    <property type="entry name" value="ADH_Fe_C"/>
</dbReference>
<accession>A0A853FGN0</accession>
<dbReference type="Gene3D" id="1.20.1090.10">
    <property type="entry name" value="Dehydroquinate synthase-like - alpha domain"/>
    <property type="match status" value="1"/>
</dbReference>
<evidence type="ECO:0000313" key="5">
    <source>
        <dbReference type="Proteomes" id="UP000580517"/>
    </source>
</evidence>
<reference evidence="4 5" key="1">
    <citation type="submission" date="2020-07" db="EMBL/GenBank/DDBJ databases">
        <title>Taxonomic revisions and descriptions of new bacterial species based on genomic comparisons in the high-G+C-content subgroup of the family Alcaligenaceae.</title>
        <authorList>
            <person name="Szabo A."/>
            <person name="Felfoldi T."/>
        </authorList>
    </citation>
    <scope>NUCLEOTIDE SEQUENCE [LARGE SCALE GENOMIC DNA]</scope>
    <source>
        <strain evidence="4 5">DSM 25264</strain>
    </source>
</reference>
<proteinExistence type="predicted"/>
<dbReference type="InterPro" id="IPR039697">
    <property type="entry name" value="Alcohol_dehydrogenase_Fe"/>
</dbReference>
<dbReference type="GO" id="GO:0004022">
    <property type="term" value="F:alcohol dehydrogenase (NAD+) activity"/>
    <property type="evidence" value="ECO:0007669"/>
    <property type="project" value="TreeGrafter"/>
</dbReference>
<sequence length="384" mass="41256">MIKDFDYHLFGTHVRFGDGVAARIDDELSALELARPVVLSQSRMAATTSFQMVMAALGKRAVLQETGIPAHSSVMLVEDIARRARDFRPDCIVAVGGGSVADSAKALAMLLSEGGSLSQHTTAFTPPAHVEIPRRNHPKLPIIAIPTTASGAETTSSFGVRDEHGEKLMFWNRHVSATSLLIDPLLSRDIPMGLMRETAMNGIAHCLEGLYSTGRSIVSDGLALQALALFAQALDGDGQDEATQRRALLAAGHLAGMVLAMARSCLHHAICHVIGAHTGAGHGAVNTVMLPHTIRFNAETSSAQLAPALETVNRHVSGPHDTLWHWVSAVRTRHDLPASLRAFGLDEQDLPHVARAVMKERGLAFNPRRVDNPEAIERILQAAL</sequence>
<dbReference type="OrthoDB" id="323926at2"/>
<dbReference type="CDD" id="cd08551">
    <property type="entry name" value="Fe-ADH"/>
    <property type="match status" value="1"/>
</dbReference>
<keyword evidence="1" id="KW-0560">Oxidoreductase</keyword>
<dbReference type="Proteomes" id="UP000580517">
    <property type="component" value="Unassembled WGS sequence"/>
</dbReference>
<keyword evidence="5" id="KW-1185">Reference proteome</keyword>
<evidence type="ECO:0000313" key="4">
    <source>
        <dbReference type="EMBL" id="NYT37950.1"/>
    </source>
</evidence>
<dbReference type="Pfam" id="PF25137">
    <property type="entry name" value="ADH_Fe_C"/>
    <property type="match status" value="1"/>
</dbReference>
<name>A0A853FGN0_9BURK</name>
<dbReference type="PANTHER" id="PTHR11496">
    <property type="entry name" value="ALCOHOL DEHYDROGENASE"/>
    <property type="match status" value="1"/>
</dbReference>
<dbReference type="SUPFAM" id="SSF56796">
    <property type="entry name" value="Dehydroquinate synthase-like"/>
    <property type="match status" value="1"/>
</dbReference>
<organism evidence="4 5">
    <name type="scientific">Allopusillimonas soli</name>
    <dbReference type="NCBI Taxonomy" id="659016"/>
    <lineage>
        <taxon>Bacteria</taxon>
        <taxon>Pseudomonadati</taxon>
        <taxon>Pseudomonadota</taxon>
        <taxon>Betaproteobacteria</taxon>
        <taxon>Burkholderiales</taxon>
        <taxon>Alcaligenaceae</taxon>
        <taxon>Allopusillimonas</taxon>
    </lineage>
</organism>
<dbReference type="RefSeq" id="WP_129969900.1">
    <property type="nucleotide sequence ID" value="NZ_JACCEW010000004.1"/>
</dbReference>
<protein>
    <submittedName>
        <fullName evidence="4">Iron-containing alcohol dehydrogenase</fullName>
    </submittedName>
</protein>
<feature type="domain" description="Alcohol dehydrogenase iron-type/glycerol dehydrogenase GldA" evidence="2">
    <location>
        <begin position="12"/>
        <end position="184"/>
    </location>
</feature>
<dbReference type="Gene3D" id="3.40.50.1970">
    <property type="match status" value="1"/>
</dbReference>
<feature type="domain" description="Fe-containing alcohol dehydrogenase-like C-terminal" evidence="3">
    <location>
        <begin position="197"/>
        <end position="383"/>
    </location>
</feature>
<dbReference type="AlphaFoldDB" id="A0A853FGN0"/>
<gene>
    <name evidence="4" type="ORF">H0A68_13770</name>
</gene>
<dbReference type="GO" id="GO:0046872">
    <property type="term" value="F:metal ion binding"/>
    <property type="evidence" value="ECO:0007669"/>
    <property type="project" value="InterPro"/>
</dbReference>
<dbReference type="Pfam" id="PF00465">
    <property type="entry name" value="Fe-ADH"/>
    <property type="match status" value="1"/>
</dbReference>
<evidence type="ECO:0000259" key="3">
    <source>
        <dbReference type="Pfam" id="PF25137"/>
    </source>
</evidence>
<evidence type="ECO:0000256" key="1">
    <source>
        <dbReference type="ARBA" id="ARBA00023002"/>
    </source>
</evidence>
<dbReference type="InterPro" id="IPR001670">
    <property type="entry name" value="ADH_Fe/GldA"/>
</dbReference>